<evidence type="ECO:0000256" key="2">
    <source>
        <dbReference type="ARBA" id="ARBA00023054"/>
    </source>
</evidence>
<keyword evidence="2" id="KW-0175">Coiled coil</keyword>
<dbReference type="Gene3D" id="2.40.50.100">
    <property type="match status" value="1"/>
</dbReference>
<keyword evidence="4" id="KW-0812">Transmembrane</keyword>
<gene>
    <name evidence="6" type="ORF">KBB96_18385</name>
</gene>
<feature type="compositionally biased region" description="Basic and acidic residues" evidence="3">
    <location>
        <begin position="410"/>
        <end position="425"/>
    </location>
</feature>
<evidence type="ECO:0000256" key="1">
    <source>
        <dbReference type="ARBA" id="ARBA00004196"/>
    </source>
</evidence>
<dbReference type="EMBL" id="CP073100">
    <property type="protein sequence ID" value="QUE50814.1"/>
    <property type="molecule type" value="Genomic_DNA"/>
</dbReference>
<evidence type="ECO:0000256" key="4">
    <source>
        <dbReference type="SAM" id="Phobius"/>
    </source>
</evidence>
<dbReference type="InterPro" id="IPR050465">
    <property type="entry name" value="UPF0194_transport"/>
</dbReference>
<dbReference type="PANTHER" id="PTHR32347:SF29">
    <property type="entry name" value="UPF0194 MEMBRANE PROTEIN YBHG"/>
    <property type="match status" value="1"/>
</dbReference>
<feature type="transmembrane region" description="Helical" evidence="4">
    <location>
        <begin position="33"/>
        <end position="50"/>
    </location>
</feature>
<protein>
    <submittedName>
        <fullName evidence="6">HlyD family efflux transporter periplasmic adaptor subunit</fullName>
    </submittedName>
</protein>
<dbReference type="RefSeq" id="WP_211630953.1">
    <property type="nucleotide sequence ID" value="NZ_CP073100.1"/>
</dbReference>
<comment type="subcellular location">
    <subcellularLocation>
        <location evidence="1">Cell envelope</location>
    </subcellularLocation>
</comment>
<dbReference type="InterPro" id="IPR058637">
    <property type="entry name" value="YknX-like_C"/>
</dbReference>
<dbReference type="Proteomes" id="UP000676169">
    <property type="component" value="Chromosome"/>
</dbReference>
<dbReference type="AlphaFoldDB" id="A0A975G833"/>
<dbReference type="Gene3D" id="1.10.287.470">
    <property type="entry name" value="Helix hairpin bin"/>
    <property type="match status" value="1"/>
</dbReference>
<feature type="compositionally biased region" description="Basic and acidic residues" evidence="3">
    <location>
        <begin position="10"/>
        <end position="25"/>
    </location>
</feature>
<feature type="region of interest" description="Disordered" evidence="3">
    <location>
        <begin position="1"/>
        <end position="26"/>
    </location>
</feature>
<proteinExistence type="predicted"/>
<evidence type="ECO:0000313" key="7">
    <source>
        <dbReference type="Proteomes" id="UP000676169"/>
    </source>
</evidence>
<reference evidence="6" key="1">
    <citation type="submission" date="2021-04" db="EMBL/GenBank/DDBJ databases">
        <title>Luteolibacter sp. 32A isolated from the skin of an Anderson's salamander (Ambystoma andersonii).</title>
        <authorList>
            <person name="Spergser J."/>
            <person name="Busse H.-J."/>
        </authorList>
    </citation>
    <scope>NUCLEOTIDE SEQUENCE</scope>
    <source>
        <strain evidence="6">32A</strain>
    </source>
</reference>
<keyword evidence="4" id="KW-0472">Membrane</keyword>
<dbReference type="PANTHER" id="PTHR32347">
    <property type="entry name" value="EFFLUX SYSTEM COMPONENT YKNX-RELATED"/>
    <property type="match status" value="1"/>
</dbReference>
<dbReference type="KEGG" id="lamb:KBB96_18385"/>
<evidence type="ECO:0000256" key="3">
    <source>
        <dbReference type="SAM" id="MobiDB-lite"/>
    </source>
</evidence>
<keyword evidence="4" id="KW-1133">Transmembrane helix</keyword>
<feature type="region of interest" description="Disordered" evidence="3">
    <location>
        <begin position="405"/>
        <end position="425"/>
    </location>
</feature>
<accession>A0A975G833</accession>
<evidence type="ECO:0000259" key="5">
    <source>
        <dbReference type="Pfam" id="PF25989"/>
    </source>
</evidence>
<evidence type="ECO:0000313" key="6">
    <source>
        <dbReference type="EMBL" id="QUE50814.1"/>
    </source>
</evidence>
<dbReference type="Gene3D" id="2.40.420.20">
    <property type="match status" value="1"/>
</dbReference>
<sequence length="425" mass="45844">MSDSPSVSPARDKDDPPWDPKEGRTAKKRFRKLLPWLGLGALVALIAFGMKGKPVEVETGAVTRSALTVRVSEEGKTRIRNRHIISAPAAGKMRRVALKAGDEVKAGETVITAIEPVVSPLLDPRAKAQAEAVVATREAAMKQAEGSLDAARASSNLANADRDRVRAVQIPGSVSKSDRDRVEGDANVKAAQLRSAEFTLQVAEFELAQARTALERPKPDSAGNLAEVKSPVSGRVLKVMQESEAIVSPGTQILEIGDPADIEIEAEILSRDAVTIHEGDTVEIEQWGGEQVLKGRVRRVEPAGFTKISALGVEEQRVIVLSDLVDPPKEAARLGDRFRVEVRVAVWHRDDVPVVPAGALFREGNAWKTFAFRNGKAAKVTLEAGRTDGRFTEVVSGLSTGDEVLLHPPDTVKDGTEVKKREEAK</sequence>
<feature type="domain" description="YknX-like C-terminal permuted SH3-like" evidence="5">
    <location>
        <begin position="354"/>
        <end position="419"/>
    </location>
</feature>
<dbReference type="GO" id="GO:0030313">
    <property type="term" value="C:cell envelope"/>
    <property type="evidence" value="ECO:0007669"/>
    <property type="project" value="UniProtKB-SubCell"/>
</dbReference>
<dbReference type="Pfam" id="PF25989">
    <property type="entry name" value="YknX_C"/>
    <property type="match status" value="1"/>
</dbReference>
<organism evidence="6 7">
    <name type="scientific">Luteolibacter ambystomatis</name>
    <dbReference type="NCBI Taxonomy" id="2824561"/>
    <lineage>
        <taxon>Bacteria</taxon>
        <taxon>Pseudomonadati</taxon>
        <taxon>Verrucomicrobiota</taxon>
        <taxon>Verrucomicrobiia</taxon>
        <taxon>Verrucomicrobiales</taxon>
        <taxon>Verrucomicrobiaceae</taxon>
        <taxon>Luteolibacter</taxon>
    </lineage>
</organism>
<name>A0A975G833_9BACT</name>
<keyword evidence="7" id="KW-1185">Reference proteome</keyword>